<dbReference type="EMBL" id="FOYD01000012">
    <property type="protein sequence ID" value="SFQ87751.1"/>
    <property type="molecule type" value="Genomic_DNA"/>
</dbReference>
<dbReference type="STRING" id="1002526.SAMN05216578_1126"/>
<dbReference type="OrthoDB" id="7011591at2"/>
<feature type="transmembrane region" description="Helical" evidence="1">
    <location>
        <begin position="12"/>
        <end position="31"/>
    </location>
</feature>
<evidence type="ECO:0000313" key="2">
    <source>
        <dbReference type="EMBL" id="SFQ87751.1"/>
    </source>
</evidence>
<dbReference type="InterPro" id="IPR012902">
    <property type="entry name" value="N_methyl_site"/>
</dbReference>
<dbReference type="RefSeq" id="WP_090540595.1">
    <property type="nucleotide sequence ID" value="NZ_FOYD01000012.1"/>
</dbReference>
<proteinExistence type="predicted"/>
<dbReference type="Proteomes" id="UP000242815">
    <property type="component" value="Unassembled WGS sequence"/>
</dbReference>
<reference evidence="2 3" key="1">
    <citation type="submission" date="2016-10" db="EMBL/GenBank/DDBJ databases">
        <authorList>
            <person name="de Groot N.N."/>
        </authorList>
    </citation>
    <scope>NUCLEOTIDE SEQUENCE [LARGE SCALE GENOMIC DNA]</scope>
    <source>
        <strain evidence="2 3">JCM 18415</strain>
    </source>
</reference>
<dbReference type="NCBIfam" id="TIGR02532">
    <property type="entry name" value="IV_pilin_GFxxxE"/>
    <property type="match status" value="1"/>
</dbReference>
<organism evidence="2 3">
    <name type="scientific">Halopseudomonas formosensis</name>
    <dbReference type="NCBI Taxonomy" id="1002526"/>
    <lineage>
        <taxon>Bacteria</taxon>
        <taxon>Pseudomonadati</taxon>
        <taxon>Pseudomonadota</taxon>
        <taxon>Gammaproteobacteria</taxon>
        <taxon>Pseudomonadales</taxon>
        <taxon>Pseudomonadaceae</taxon>
        <taxon>Halopseudomonas</taxon>
    </lineage>
</organism>
<evidence type="ECO:0000256" key="1">
    <source>
        <dbReference type="SAM" id="Phobius"/>
    </source>
</evidence>
<protein>
    <submittedName>
        <fullName evidence="2">Type IV pilus assembly protein PilW</fullName>
    </submittedName>
</protein>
<accession>A0A1I6C3I6</accession>
<dbReference type="PROSITE" id="PS00409">
    <property type="entry name" value="PROKAR_NTER_METHYL"/>
    <property type="match status" value="1"/>
</dbReference>
<keyword evidence="1" id="KW-0812">Transmembrane</keyword>
<keyword evidence="1" id="KW-0472">Membrane</keyword>
<dbReference type="AlphaFoldDB" id="A0A1I6C3I6"/>
<keyword evidence="1" id="KW-1133">Transmembrane helix</keyword>
<sequence>MNSQKGLSLIELMVALVLSSLLILGITQVYIDNKRNYVFQQGQSDNIESARYAILLLEEELYRAGYRTRPDRTASEVFRPATEGDCSFGRGETLNFDVEDQRICLRYQPALPTMTVCSGEVVNGSAAPYSSVDPVTVELQVANNSLFCNGSPLIANMADIKLSFGVSEDEGIRDTQKFTDAPDDGEVIRSVRYAVLLKSRSLSLADSTVNPVYRDWRAKWYSENNATAPDRALYLAVENTVTLRN</sequence>
<evidence type="ECO:0000313" key="3">
    <source>
        <dbReference type="Proteomes" id="UP000242815"/>
    </source>
</evidence>
<dbReference type="Pfam" id="PF07963">
    <property type="entry name" value="N_methyl"/>
    <property type="match status" value="1"/>
</dbReference>
<name>A0A1I6C3I6_9GAMM</name>
<gene>
    <name evidence="2" type="ORF">SAMN05216578_1126</name>
</gene>